<dbReference type="EMBL" id="JACBZI010000001">
    <property type="protein sequence ID" value="NYI08948.1"/>
    <property type="molecule type" value="Genomic_DNA"/>
</dbReference>
<keyword evidence="1" id="KW-0378">Hydrolase</keyword>
<dbReference type="Pfam" id="PF00561">
    <property type="entry name" value="Abhydrolase_1"/>
    <property type="match status" value="1"/>
</dbReference>
<evidence type="ECO:0000256" key="1">
    <source>
        <dbReference type="ARBA" id="ARBA00022801"/>
    </source>
</evidence>
<organism evidence="3 4">
    <name type="scientific">Nocardioides marinus</name>
    <dbReference type="NCBI Taxonomy" id="374514"/>
    <lineage>
        <taxon>Bacteria</taxon>
        <taxon>Bacillati</taxon>
        <taxon>Actinomycetota</taxon>
        <taxon>Actinomycetes</taxon>
        <taxon>Propionibacteriales</taxon>
        <taxon>Nocardioidaceae</taxon>
        <taxon>Nocardioides</taxon>
    </lineage>
</organism>
<evidence type="ECO:0000259" key="2">
    <source>
        <dbReference type="Pfam" id="PF00561"/>
    </source>
</evidence>
<dbReference type="Proteomes" id="UP000537326">
    <property type="component" value="Unassembled WGS sequence"/>
</dbReference>
<dbReference type="SUPFAM" id="SSF53474">
    <property type="entry name" value="alpha/beta-Hydrolases"/>
    <property type="match status" value="1"/>
</dbReference>
<proteinExistence type="predicted"/>
<dbReference type="Gene3D" id="3.40.50.1820">
    <property type="entry name" value="alpha/beta hydrolase"/>
    <property type="match status" value="1"/>
</dbReference>
<keyword evidence="4" id="KW-1185">Reference proteome</keyword>
<name>A0A7Z0C1F6_9ACTN</name>
<reference evidence="3 4" key="1">
    <citation type="submission" date="2020-07" db="EMBL/GenBank/DDBJ databases">
        <title>Sequencing the genomes of 1000 actinobacteria strains.</title>
        <authorList>
            <person name="Klenk H.-P."/>
        </authorList>
    </citation>
    <scope>NUCLEOTIDE SEQUENCE [LARGE SCALE GENOMIC DNA]</scope>
    <source>
        <strain evidence="3 4">DSM 18248</strain>
    </source>
</reference>
<dbReference type="AlphaFoldDB" id="A0A7Z0C1F6"/>
<dbReference type="PRINTS" id="PR00412">
    <property type="entry name" value="EPOXHYDRLASE"/>
</dbReference>
<dbReference type="InterPro" id="IPR000073">
    <property type="entry name" value="AB_hydrolase_1"/>
</dbReference>
<dbReference type="GO" id="GO:0016787">
    <property type="term" value="F:hydrolase activity"/>
    <property type="evidence" value="ECO:0007669"/>
    <property type="project" value="UniProtKB-KW"/>
</dbReference>
<feature type="domain" description="AB hydrolase-1" evidence="2">
    <location>
        <begin position="36"/>
        <end position="287"/>
    </location>
</feature>
<dbReference type="InterPro" id="IPR029058">
    <property type="entry name" value="AB_hydrolase_fold"/>
</dbReference>
<comment type="caution">
    <text evidence="3">The sequence shown here is derived from an EMBL/GenBank/DDBJ whole genome shotgun (WGS) entry which is preliminary data.</text>
</comment>
<protein>
    <submittedName>
        <fullName evidence="3">Pimeloyl-ACP methyl ester carboxylesterase</fullName>
    </submittedName>
</protein>
<evidence type="ECO:0000313" key="4">
    <source>
        <dbReference type="Proteomes" id="UP000537326"/>
    </source>
</evidence>
<dbReference type="PANTHER" id="PTHR43329">
    <property type="entry name" value="EPOXIDE HYDROLASE"/>
    <property type="match status" value="1"/>
</dbReference>
<dbReference type="InterPro" id="IPR000639">
    <property type="entry name" value="Epox_hydrolase-like"/>
</dbReference>
<sequence>MPPPQTPAPGTLSLDLPHGLHVEALTWGPDDGPLAVLLHGFPDTAHTWRHLGPALAQDGWRVVAPFLRGYAPSGPAPDGSYHVAALCHDAITLHTALGGDERAVLVGHDWGAITANGVGAAEASPYAAVVSMAVPPVPALVPRGVGDAGLAVQQLLMSWYTLFHQLPALPERVFTRHVTRLWHHWSPGYDPGEDLALLAAALPDRAHRRAAIDYYRAAPRQGRVPYTYAHLADAWLGMPSVPMLHLHGARDGCLSSRFATRLAELAPPTCRVEVVPSAGHFLQLERPNRVGALVREFLAEVS</sequence>
<gene>
    <name evidence="3" type="ORF">BKA05_000463</name>
</gene>
<dbReference type="RefSeq" id="WP_179529994.1">
    <property type="nucleotide sequence ID" value="NZ_BAAAPP010000002.1"/>
</dbReference>
<accession>A0A7Z0C1F6</accession>
<evidence type="ECO:0000313" key="3">
    <source>
        <dbReference type="EMBL" id="NYI08948.1"/>
    </source>
</evidence>